<feature type="region of interest" description="Disordered" evidence="8">
    <location>
        <begin position="202"/>
        <end position="234"/>
    </location>
</feature>
<dbReference type="PANTHER" id="PTHR16140:SF0">
    <property type="entry name" value="NON-STRUCTURAL MAINTENANCE OF CHROMOSOMES ELEMENT 4"/>
    <property type="match status" value="1"/>
</dbReference>
<gene>
    <name evidence="11" type="primary">nse4</name>
    <name evidence="11" type="ORF">LOC62_06G008300</name>
</gene>
<evidence type="ECO:0000256" key="2">
    <source>
        <dbReference type="ARBA" id="ARBA00008997"/>
    </source>
</evidence>
<name>A0AAF0YJM3_9TREE</name>
<feature type="region of interest" description="Disordered" evidence="8">
    <location>
        <begin position="145"/>
        <end position="165"/>
    </location>
</feature>
<dbReference type="RefSeq" id="XP_062630814.1">
    <property type="nucleotide sequence ID" value="XM_062774830.1"/>
</dbReference>
<dbReference type="AlphaFoldDB" id="A0AAF0YJM3"/>
<dbReference type="PANTHER" id="PTHR16140">
    <property type="entry name" value="NON-STRUCTURAL MAINTENANCE OF CHROMOSOMES ELEMENT 4"/>
    <property type="match status" value="1"/>
</dbReference>
<dbReference type="Pfam" id="PF15412">
    <property type="entry name" value="Nse4-Nse3_bdg"/>
    <property type="match status" value="1"/>
</dbReference>
<dbReference type="Proteomes" id="UP000827549">
    <property type="component" value="Chromosome 6"/>
</dbReference>
<accession>A0AAF0YJM3</accession>
<evidence type="ECO:0000256" key="3">
    <source>
        <dbReference type="ARBA" id="ARBA00022763"/>
    </source>
</evidence>
<evidence type="ECO:0000313" key="11">
    <source>
        <dbReference type="EMBL" id="WOO84788.1"/>
    </source>
</evidence>
<evidence type="ECO:0000313" key="12">
    <source>
        <dbReference type="Proteomes" id="UP000827549"/>
    </source>
</evidence>
<comment type="similarity">
    <text evidence="2 7">Belongs to the NSE4 family.</text>
</comment>
<evidence type="ECO:0000259" key="10">
    <source>
        <dbReference type="Pfam" id="PF15412"/>
    </source>
</evidence>
<dbReference type="EMBL" id="CP086719">
    <property type="protein sequence ID" value="WOO84788.1"/>
    <property type="molecule type" value="Genomic_DNA"/>
</dbReference>
<evidence type="ECO:0000256" key="4">
    <source>
        <dbReference type="ARBA" id="ARBA00023172"/>
    </source>
</evidence>
<comment type="subcellular location">
    <subcellularLocation>
        <location evidence="1 7">Nucleus</location>
    </subcellularLocation>
</comment>
<keyword evidence="4 7" id="KW-0233">DNA recombination</keyword>
<dbReference type="InterPro" id="IPR014854">
    <property type="entry name" value="Nse4_C"/>
</dbReference>
<comment type="function">
    <text evidence="7">Component of the SMC5-SMC6 complex, that promotes sister chromatid alignment after DNA damage and facilitates double-stranded DNA breaks (DSBs) repair via homologous recombination between sister chromatids.</text>
</comment>
<comment type="subunit">
    <text evidence="7">Component of the SMC5-SMC6 complex.</text>
</comment>
<dbReference type="Pfam" id="PF08743">
    <property type="entry name" value="Nse4_C"/>
    <property type="match status" value="1"/>
</dbReference>
<evidence type="ECO:0000256" key="7">
    <source>
        <dbReference type="RuleBase" id="RU365071"/>
    </source>
</evidence>
<dbReference type="InterPro" id="IPR027786">
    <property type="entry name" value="Nse4/EID"/>
</dbReference>
<evidence type="ECO:0000256" key="6">
    <source>
        <dbReference type="ARBA" id="ARBA00023242"/>
    </source>
</evidence>
<feature type="region of interest" description="Disordered" evidence="8">
    <location>
        <begin position="1"/>
        <end position="36"/>
    </location>
</feature>
<proteinExistence type="inferred from homology"/>
<feature type="domain" description="Nse4/EID protein Nse3/MAGE-binding" evidence="10">
    <location>
        <begin position="100"/>
        <end position="154"/>
    </location>
</feature>
<keyword evidence="6 7" id="KW-0539">Nucleus</keyword>
<sequence length="360" mass="40764">MSEAGPSRRRHEAETQTQTQSATMNGTRKRRRKTLGDDVFARQDPEEVERMAQGYRDLQHTADDLKANIENTKVADLSRVIGESSKLFKNVKDTTLASADARLMATTAETAATLARRMKLSSSAFDVDLYLTRVQLQLGLNRPEVEDLDDDDDEDQRQRNRDRARRGRLGDWEKIGWMAAKLYRRVPGIEFMYGPLSVEHKKRPATKRAPRQALAAETRPEEIQTQRNGPAPKDITTANVRTVANALNEVDPDREGINFFRFVINPNSFSQTVENVFYASFLAKEQRLEIEVKNDGEIIARARDPPGDDTDHSEASNQAVIELDMATWEDAIEVFKIKDSIIPNREALQTQGASGRWTAY</sequence>
<dbReference type="GO" id="GO:0006310">
    <property type="term" value="P:DNA recombination"/>
    <property type="evidence" value="ECO:0007669"/>
    <property type="project" value="UniProtKB-UniRule"/>
</dbReference>
<evidence type="ECO:0000256" key="1">
    <source>
        <dbReference type="ARBA" id="ARBA00004123"/>
    </source>
</evidence>
<evidence type="ECO:0000256" key="8">
    <source>
        <dbReference type="SAM" id="MobiDB-lite"/>
    </source>
</evidence>
<dbReference type="GO" id="GO:0030915">
    <property type="term" value="C:Smc5-Smc6 complex"/>
    <property type="evidence" value="ECO:0007669"/>
    <property type="project" value="UniProtKB-UniRule"/>
</dbReference>
<reference evidence="11" key="1">
    <citation type="submission" date="2023-10" db="EMBL/GenBank/DDBJ databases">
        <authorList>
            <person name="Noh H."/>
        </authorList>
    </citation>
    <scope>NUCLEOTIDE SEQUENCE</scope>
    <source>
        <strain evidence="11">DUCC4014</strain>
    </source>
</reference>
<feature type="compositionally biased region" description="Acidic residues" evidence="8">
    <location>
        <begin position="146"/>
        <end position="155"/>
    </location>
</feature>
<evidence type="ECO:0000256" key="5">
    <source>
        <dbReference type="ARBA" id="ARBA00023204"/>
    </source>
</evidence>
<keyword evidence="5 7" id="KW-0234">DNA repair</keyword>
<keyword evidence="3 7" id="KW-0227">DNA damage</keyword>
<dbReference type="InterPro" id="IPR029225">
    <property type="entry name" value="Nse4_Nse3-bd"/>
</dbReference>
<keyword evidence="12" id="KW-1185">Reference proteome</keyword>
<dbReference type="GO" id="GO:0006281">
    <property type="term" value="P:DNA repair"/>
    <property type="evidence" value="ECO:0007669"/>
    <property type="project" value="UniProtKB-UniRule"/>
</dbReference>
<dbReference type="GO" id="GO:0005634">
    <property type="term" value="C:nucleus"/>
    <property type="evidence" value="ECO:0007669"/>
    <property type="project" value="UniProtKB-SubCell"/>
</dbReference>
<feature type="domain" description="Non-structural maintenance of chromosome element 4 C-terminal" evidence="9">
    <location>
        <begin position="256"/>
        <end position="342"/>
    </location>
</feature>
<organism evidence="11 12">
    <name type="scientific">Vanrija pseudolonga</name>
    <dbReference type="NCBI Taxonomy" id="143232"/>
    <lineage>
        <taxon>Eukaryota</taxon>
        <taxon>Fungi</taxon>
        <taxon>Dikarya</taxon>
        <taxon>Basidiomycota</taxon>
        <taxon>Agaricomycotina</taxon>
        <taxon>Tremellomycetes</taxon>
        <taxon>Trichosporonales</taxon>
        <taxon>Trichosporonaceae</taxon>
        <taxon>Vanrija</taxon>
    </lineage>
</organism>
<evidence type="ECO:0000259" key="9">
    <source>
        <dbReference type="Pfam" id="PF08743"/>
    </source>
</evidence>
<dbReference type="GeneID" id="87811467"/>
<protein>
    <recommendedName>
        <fullName evidence="7">Non-structural maintenance of chromosomes element 4</fullName>
    </recommendedName>
</protein>